<reference evidence="10" key="1">
    <citation type="submission" date="2021-03" db="EMBL/GenBank/DDBJ databases">
        <title>Identification and antibiotic profiling of Wohlfahrtiimonas chitiniclastica, an underestimated human pathogen.</title>
        <authorList>
            <person name="Kopf A."/>
            <person name="Bunk B."/>
            <person name="Coldewey S."/>
            <person name="Gunzer F."/>
            <person name="Riedel T."/>
            <person name="Schroettner P."/>
        </authorList>
    </citation>
    <scope>NUCLEOTIDE SEQUENCE</scope>
    <source>
        <strain evidence="10">DSM 100917</strain>
    </source>
</reference>
<comment type="catalytic activity">
    <reaction evidence="7">
        <text>adenosine(1518)/adenosine(1519) in 16S rRNA + 4 S-adenosyl-L-methionine = N(6)-dimethyladenosine(1518)/N(6)-dimethyladenosine(1519) in 16S rRNA + 4 S-adenosyl-L-homocysteine + 4 H(+)</text>
        <dbReference type="Rhea" id="RHEA:19609"/>
        <dbReference type="Rhea" id="RHEA-COMP:10232"/>
        <dbReference type="Rhea" id="RHEA-COMP:10233"/>
        <dbReference type="ChEBI" id="CHEBI:15378"/>
        <dbReference type="ChEBI" id="CHEBI:57856"/>
        <dbReference type="ChEBI" id="CHEBI:59789"/>
        <dbReference type="ChEBI" id="CHEBI:74411"/>
        <dbReference type="ChEBI" id="CHEBI:74493"/>
        <dbReference type="EC" id="2.1.1.182"/>
    </reaction>
</comment>
<name>A0AB35C129_9GAMM</name>
<feature type="binding site" evidence="7 8">
    <location>
        <position position="21"/>
    </location>
    <ligand>
        <name>S-adenosyl-L-methionine</name>
        <dbReference type="ChEBI" id="CHEBI:59789"/>
    </ligand>
</feature>
<evidence type="ECO:0000256" key="6">
    <source>
        <dbReference type="ARBA" id="ARBA00022884"/>
    </source>
</evidence>
<proteinExistence type="inferred from homology"/>
<comment type="function">
    <text evidence="7">Specifically dimethylates two adjacent adenosines (A1518 and A1519) in the loop of a conserved hairpin near the 3'-end of 16S rRNA in the 30S particle. May play a critical role in biogenesis of 30S subunits.</text>
</comment>
<feature type="binding site" evidence="7 8">
    <location>
        <position position="69"/>
    </location>
    <ligand>
        <name>S-adenosyl-L-methionine</name>
        <dbReference type="ChEBI" id="CHEBI:59789"/>
    </ligand>
</feature>
<dbReference type="SMART" id="SM00650">
    <property type="entry name" value="rADc"/>
    <property type="match status" value="1"/>
</dbReference>
<dbReference type="GO" id="GO:0052908">
    <property type="term" value="F:16S rRNA (adenine(1518)-N(6)/adenine(1519)-N(6))-dimethyltransferase activity"/>
    <property type="evidence" value="ECO:0007669"/>
    <property type="project" value="UniProtKB-EC"/>
</dbReference>
<comment type="subcellular location">
    <subcellularLocation>
        <location evidence="7">Cytoplasm</location>
    </subcellularLocation>
</comment>
<accession>A0AB35C129</accession>
<keyword evidence="1 7" id="KW-0963">Cytoplasm</keyword>
<evidence type="ECO:0000313" key="11">
    <source>
        <dbReference type="Proteomes" id="UP000680020"/>
    </source>
</evidence>
<sequence length="269" mass="30861">MTNEYLQLVRHHQARKRFGQNFLIDYPLIIQLFQSIRAEPNDHLIEIGPGLGALTRPLLTVLNELTVIELDRNLIPILSELDQLNIIHQDVLTVDFRTLKTDERKLRIVGNLPYNISTPIIFHLLAVADVIQDMHFMLQKEVIDRMAATPDDSEYGRLSVMVQRYCQVIPLLSIPPTAFNPAPKVMSQFVRLVPYEKDPYGIESDECFYDVVKCAFTMKRKTLRNTLKPLFTQEEIEACGIDASLRAEKLSVADFATLSNHLFHKQSQS</sequence>
<evidence type="ECO:0000256" key="1">
    <source>
        <dbReference type="ARBA" id="ARBA00022490"/>
    </source>
</evidence>
<dbReference type="GO" id="GO:0003723">
    <property type="term" value="F:RNA binding"/>
    <property type="evidence" value="ECO:0007669"/>
    <property type="project" value="UniProtKB-UniRule"/>
</dbReference>
<keyword evidence="6 7" id="KW-0694">RNA-binding</keyword>
<feature type="binding site" evidence="7 8">
    <location>
        <position position="48"/>
    </location>
    <ligand>
        <name>S-adenosyl-L-methionine</name>
        <dbReference type="ChEBI" id="CHEBI:59789"/>
    </ligand>
</feature>
<dbReference type="Gene3D" id="1.10.8.100">
    <property type="entry name" value="Ribosomal RNA adenine dimethylase-like, domain 2"/>
    <property type="match status" value="1"/>
</dbReference>
<dbReference type="PROSITE" id="PS01131">
    <property type="entry name" value="RRNA_A_DIMETH"/>
    <property type="match status" value="1"/>
</dbReference>
<dbReference type="EC" id="2.1.1.182" evidence="7"/>
<dbReference type="PROSITE" id="PS51689">
    <property type="entry name" value="SAM_RNA_A_N6_MT"/>
    <property type="match status" value="1"/>
</dbReference>
<dbReference type="EMBL" id="JAGIBU010000005">
    <property type="protein sequence ID" value="MBS7824892.1"/>
    <property type="molecule type" value="Genomic_DNA"/>
</dbReference>
<dbReference type="HAMAP" id="MF_00607">
    <property type="entry name" value="16SrRNA_methyltr_A"/>
    <property type="match status" value="1"/>
</dbReference>
<keyword evidence="2 7" id="KW-0698">rRNA processing</keyword>
<feature type="binding site" evidence="7 8">
    <location>
        <position position="90"/>
    </location>
    <ligand>
        <name>S-adenosyl-L-methionine</name>
        <dbReference type="ChEBI" id="CHEBI:59789"/>
    </ligand>
</feature>
<dbReference type="AlphaFoldDB" id="A0AB35C129"/>
<keyword evidence="5 7" id="KW-0949">S-adenosyl-L-methionine</keyword>
<dbReference type="Pfam" id="PF00398">
    <property type="entry name" value="RrnaAD"/>
    <property type="match status" value="1"/>
</dbReference>
<feature type="binding site" evidence="7 8">
    <location>
        <position position="23"/>
    </location>
    <ligand>
        <name>S-adenosyl-L-methionine</name>
        <dbReference type="ChEBI" id="CHEBI:59789"/>
    </ligand>
</feature>
<keyword evidence="4 7" id="KW-0808">Transferase</keyword>
<comment type="caution">
    <text evidence="10">The sequence shown here is derived from an EMBL/GenBank/DDBJ whole genome shotgun (WGS) entry which is preliminary data.</text>
</comment>
<feature type="domain" description="Ribosomal RNA adenine methylase transferase N-terminal" evidence="9">
    <location>
        <begin position="28"/>
        <end position="196"/>
    </location>
</feature>
<evidence type="ECO:0000256" key="4">
    <source>
        <dbReference type="ARBA" id="ARBA00022679"/>
    </source>
</evidence>
<gene>
    <name evidence="7 10" type="primary">rsmA</name>
    <name evidence="7" type="synonym">ksgA</name>
    <name evidence="10" type="ORF">J7561_06700</name>
</gene>
<dbReference type="NCBIfam" id="TIGR00755">
    <property type="entry name" value="ksgA"/>
    <property type="match status" value="1"/>
</dbReference>
<dbReference type="Gene3D" id="3.40.50.150">
    <property type="entry name" value="Vaccinia Virus protein VP39"/>
    <property type="match status" value="1"/>
</dbReference>
<keyword evidence="3 7" id="KW-0489">Methyltransferase</keyword>
<dbReference type="FunFam" id="1.10.8.100:FF:000001">
    <property type="entry name" value="Ribosomal RNA small subunit methyltransferase A"/>
    <property type="match status" value="1"/>
</dbReference>
<dbReference type="Proteomes" id="UP000680020">
    <property type="component" value="Unassembled WGS sequence"/>
</dbReference>
<evidence type="ECO:0000313" key="10">
    <source>
        <dbReference type="EMBL" id="MBS7824892.1"/>
    </source>
</evidence>
<evidence type="ECO:0000256" key="7">
    <source>
        <dbReference type="HAMAP-Rule" id="MF_00607"/>
    </source>
</evidence>
<dbReference type="InterPro" id="IPR001737">
    <property type="entry name" value="KsgA/Erm"/>
</dbReference>
<evidence type="ECO:0000256" key="5">
    <source>
        <dbReference type="ARBA" id="ARBA00022691"/>
    </source>
</evidence>
<dbReference type="InterPro" id="IPR011530">
    <property type="entry name" value="rRNA_adenine_dimethylase"/>
</dbReference>
<dbReference type="InterPro" id="IPR029063">
    <property type="entry name" value="SAM-dependent_MTases_sf"/>
</dbReference>
<evidence type="ECO:0000256" key="2">
    <source>
        <dbReference type="ARBA" id="ARBA00022552"/>
    </source>
</evidence>
<evidence type="ECO:0000259" key="9">
    <source>
        <dbReference type="SMART" id="SM00650"/>
    </source>
</evidence>
<comment type="similarity">
    <text evidence="7">Belongs to the class I-like SAM-binding methyltransferase superfamily. rRNA adenine N(6)-methyltransferase family. RsmA subfamily.</text>
</comment>
<dbReference type="SUPFAM" id="SSF53335">
    <property type="entry name" value="S-adenosyl-L-methionine-dependent methyltransferases"/>
    <property type="match status" value="1"/>
</dbReference>
<dbReference type="InterPro" id="IPR020598">
    <property type="entry name" value="rRNA_Ade_methylase_Trfase_N"/>
</dbReference>
<feature type="binding site" evidence="7 8">
    <location>
        <position position="111"/>
    </location>
    <ligand>
        <name>S-adenosyl-L-methionine</name>
        <dbReference type="ChEBI" id="CHEBI:59789"/>
    </ligand>
</feature>
<evidence type="ECO:0000256" key="8">
    <source>
        <dbReference type="PROSITE-ProRule" id="PRU01026"/>
    </source>
</evidence>
<dbReference type="PANTHER" id="PTHR11727">
    <property type="entry name" value="DIMETHYLADENOSINE TRANSFERASE"/>
    <property type="match status" value="1"/>
</dbReference>
<dbReference type="InterPro" id="IPR023165">
    <property type="entry name" value="rRNA_Ade_diMease-like_C"/>
</dbReference>
<evidence type="ECO:0000256" key="3">
    <source>
        <dbReference type="ARBA" id="ARBA00022603"/>
    </source>
</evidence>
<dbReference type="PANTHER" id="PTHR11727:SF7">
    <property type="entry name" value="DIMETHYLADENOSINE TRANSFERASE-RELATED"/>
    <property type="match status" value="1"/>
</dbReference>
<protein>
    <recommendedName>
        <fullName evidence="7">Ribosomal RNA small subunit methyltransferase A</fullName>
        <ecNumber evidence="7">2.1.1.182</ecNumber>
    </recommendedName>
    <alternativeName>
        <fullName evidence="7">16S rRNA (adenine(1518)-N(6)/adenine(1519)-N(6))-dimethyltransferase</fullName>
    </alternativeName>
    <alternativeName>
        <fullName evidence="7">16S rRNA dimethyladenosine transferase</fullName>
    </alternativeName>
    <alternativeName>
        <fullName evidence="7">16S rRNA dimethylase</fullName>
    </alternativeName>
    <alternativeName>
        <fullName evidence="7">S-adenosylmethionine-6-N', N'-adenosyl(rRNA) dimethyltransferase</fullName>
    </alternativeName>
</protein>
<organism evidence="10 11">
    <name type="scientific">Wohlfahrtiimonas chitiniclastica</name>
    <dbReference type="NCBI Taxonomy" id="400946"/>
    <lineage>
        <taxon>Bacteria</taxon>
        <taxon>Pseudomonadati</taxon>
        <taxon>Pseudomonadota</taxon>
        <taxon>Gammaproteobacteria</taxon>
        <taxon>Cardiobacteriales</taxon>
        <taxon>Ignatzschineriaceae</taxon>
        <taxon>Wohlfahrtiimonas</taxon>
    </lineage>
</organism>
<dbReference type="InterPro" id="IPR020596">
    <property type="entry name" value="rRNA_Ade_Mease_Trfase_CS"/>
</dbReference>
<dbReference type="RefSeq" id="WP_213404067.1">
    <property type="nucleotide sequence ID" value="NZ_JAGIBT010000006.1"/>
</dbReference>
<dbReference type="GO" id="GO:0005829">
    <property type="term" value="C:cytosol"/>
    <property type="evidence" value="ECO:0007669"/>
    <property type="project" value="TreeGrafter"/>
</dbReference>